<gene>
    <name evidence="3" type="ORF">I6N95_12135</name>
</gene>
<evidence type="ECO:0000313" key="3">
    <source>
        <dbReference type="EMBL" id="MBP1041758.1"/>
    </source>
</evidence>
<organism evidence="3 4">
    <name type="scientific">Vagococcus allomyrinae</name>
    <dbReference type="NCBI Taxonomy" id="2794353"/>
    <lineage>
        <taxon>Bacteria</taxon>
        <taxon>Bacillati</taxon>
        <taxon>Bacillota</taxon>
        <taxon>Bacilli</taxon>
        <taxon>Lactobacillales</taxon>
        <taxon>Enterococcaceae</taxon>
        <taxon>Vagococcus</taxon>
    </lineage>
</organism>
<keyword evidence="1" id="KW-1133">Transmembrane helix</keyword>
<dbReference type="Proteomes" id="UP000674938">
    <property type="component" value="Unassembled WGS sequence"/>
</dbReference>
<dbReference type="InterPro" id="IPR015943">
    <property type="entry name" value="WD40/YVTN_repeat-like_dom_sf"/>
</dbReference>
<dbReference type="NCBIfam" id="NF041516">
    <property type="entry name" value="PA2928_fam"/>
    <property type="match status" value="1"/>
</dbReference>
<dbReference type="RefSeq" id="WP_209528209.1">
    <property type="nucleotide sequence ID" value="NZ_JAEEGA010000007.1"/>
</dbReference>
<evidence type="ECO:0000256" key="1">
    <source>
        <dbReference type="SAM" id="Phobius"/>
    </source>
</evidence>
<feature type="transmembrane region" description="Helical" evidence="1">
    <location>
        <begin position="65"/>
        <end position="92"/>
    </location>
</feature>
<dbReference type="InterPro" id="IPR002372">
    <property type="entry name" value="PQQ_rpt_dom"/>
</dbReference>
<keyword evidence="1" id="KW-0472">Membrane</keyword>
<name>A0A940SWW3_9ENTE</name>
<proteinExistence type="predicted"/>
<feature type="transmembrane region" description="Helical" evidence="1">
    <location>
        <begin position="20"/>
        <end position="44"/>
    </location>
</feature>
<comment type="caution">
    <text evidence="3">The sequence shown here is derived from an EMBL/GenBank/DDBJ whole genome shotgun (WGS) entry which is preliminary data.</text>
</comment>
<dbReference type="SUPFAM" id="SSF50998">
    <property type="entry name" value="Quinoprotein alcohol dehydrogenase-like"/>
    <property type="match status" value="1"/>
</dbReference>
<dbReference type="Pfam" id="PF13360">
    <property type="entry name" value="PQQ_2"/>
    <property type="match status" value="1"/>
</dbReference>
<dbReference type="Gene3D" id="2.130.10.10">
    <property type="entry name" value="YVTN repeat-like/Quinoprotein amine dehydrogenase"/>
    <property type="match status" value="1"/>
</dbReference>
<dbReference type="EMBL" id="JAEEGA010000007">
    <property type="protein sequence ID" value="MBP1041758.1"/>
    <property type="molecule type" value="Genomic_DNA"/>
</dbReference>
<reference evidence="3" key="1">
    <citation type="submission" date="2020-12" db="EMBL/GenBank/DDBJ databases">
        <title>Vagococcus allomyrinae sp. nov. and Enterococcus lavae sp. nov., isolated from the larvae of Allomyrina dichotoma.</title>
        <authorList>
            <person name="Lee S.D."/>
        </authorList>
    </citation>
    <scope>NUCLEOTIDE SEQUENCE</scope>
    <source>
        <strain evidence="3">BWB3-3</strain>
    </source>
</reference>
<sequence length="379" mass="43666">MTPTFMERYLGMFRFQGWFFHDVTLGIVYGITFLFGMVLFMMLFKRKKPKKIAYSYQKQEKETVFTFPSLISFCLSVFFFFLLVSHFGLFVFGGGMSRNELTLDSEGIISDEGLVIAKWRRSVNDGTSNGITTSTAHFQLNALDVKTGTLRWNRRSDWHEKLIGETSEGLLLLQAKKGELKVIESQTGKDRWGFREFEERFPLMKGKWSKTERDYLVTGDSYLYVYGLDGRYYQLDLSNNQLVSESSFAELFLERDNLFSEAKAMGIDELAEKTGEDFFNGKVLPIEDQVSYFIVHSKTRESDSEGIISALDHDQSTLKWQSSLGTRLSETPFNNSSLAISKSRFYFTTNGFSFIFNKGNGNIELVFDQLSYRQVQQGR</sequence>
<accession>A0A940SWW3</accession>
<evidence type="ECO:0000259" key="2">
    <source>
        <dbReference type="Pfam" id="PF13360"/>
    </source>
</evidence>
<dbReference type="AlphaFoldDB" id="A0A940SWW3"/>
<protein>
    <submittedName>
        <fullName evidence="3">PQQ-binding-like beta-propeller repeat protein</fullName>
    </submittedName>
</protein>
<dbReference type="InterPro" id="IPR011047">
    <property type="entry name" value="Quinoprotein_ADH-like_sf"/>
</dbReference>
<keyword evidence="4" id="KW-1185">Reference proteome</keyword>
<keyword evidence="1" id="KW-0812">Transmembrane</keyword>
<evidence type="ECO:0000313" key="4">
    <source>
        <dbReference type="Proteomes" id="UP000674938"/>
    </source>
</evidence>
<feature type="domain" description="Pyrrolo-quinoline quinone repeat" evidence="2">
    <location>
        <begin position="135"/>
        <end position="230"/>
    </location>
</feature>
<dbReference type="InterPro" id="IPR048161">
    <property type="entry name" value="PA2928-like"/>
</dbReference>